<dbReference type="RefSeq" id="WP_145790586.1">
    <property type="nucleotide sequence ID" value="NZ_BAAABR010000048.1"/>
</dbReference>
<evidence type="ECO:0000313" key="1">
    <source>
        <dbReference type="EMBL" id="TWE17695.1"/>
    </source>
</evidence>
<accession>A0A561EQ10</accession>
<keyword evidence="2" id="KW-1185">Reference proteome</keyword>
<dbReference type="EMBL" id="VIVR01000001">
    <property type="protein sequence ID" value="TWE17695.1"/>
    <property type="molecule type" value="Genomic_DNA"/>
</dbReference>
<evidence type="ECO:0008006" key="3">
    <source>
        <dbReference type="Google" id="ProtNLM"/>
    </source>
</evidence>
<dbReference type="Proteomes" id="UP000318416">
    <property type="component" value="Unassembled WGS sequence"/>
</dbReference>
<name>A0A561EQ10_9ACTN</name>
<organism evidence="1 2">
    <name type="scientific">Kitasatospora atroaurantiaca</name>
    <dbReference type="NCBI Taxonomy" id="285545"/>
    <lineage>
        <taxon>Bacteria</taxon>
        <taxon>Bacillati</taxon>
        <taxon>Actinomycetota</taxon>
        <taxon>Actinomycetes</taxon>
        <taxon>Kitasatosporales</taxon>
        <taxon>Streptomycetaceae</taxon>
        <taxon>Kitasatospora</taxon>
    </lineage>
</organism>
<gene>
    <name evidence="1" type="ORF">FB465_2733</name>
</gene>
<reference evidence="1 2" key="1">
    <citation type="submission" date="2019-06" db="EMBL/GenBank/DDBJ databases">
        <title>Sequencing the genomes of 1000 actinobacteria strains.</title>
        <authorList>
            <person name="Klenk H.-P."/>
        </authorList>
    </citation>
    <scope>NUCLEOTIDE SEQUENCE [LARGE SCALE GENOMIC DNA]</scope>
    <source>
        <strain evidence="1 2">DSM 41649</strain>
    </source>
</reference>
<comment type="caution">
    <text evidence="1">The sequence shown here is derived from an EMBL/GenBank/DDBJ whole genome shotgun (WGS) entry which is preliminary data.</text>
</comment>
<proteinExistence type="predicted"/>
<sequence length="165" mass="17006">MDRRRMWWAAGAGGAVLVAGVVTLALLSDDQADELPVRARQYTDVRVCLLTDGQGVAGKAAVPVWAGMQDASAKTHTQVSWLKVTGEASAGRAQIFANTLLQQKCSAVIGVGEAQGQALRAVAPANPKVRFAVVGQGGSAGNLTVVDESSDVRGSVARFVTDSSG</sequence>
<dbReference type="AlphaFoldDB" id="A0A561EQ10"/>
<protein>
    <recommendedName>
        <fullName evidence="3">Basic membrane protein</fullName>
    </recommendedName>
</protein>
<evidence type="ECO:0000313" key="2">
    <source>
        <dbReference type="Proteomes" id="UP000318416"/>
    </source>
</evidence>
<dbReference type="Gene3D" id="3.40.50.2300">
    <property type="match status" value="1"/>
</dbReference>
<dbReference type="OrthoDB" id="4217521at2"/>